<protein>
    <submittedName>
        <fullName evidence="4">Putative signal transduction protein with CBS domains</fullName>
    </submittedName>
</protein>
<dbReference type="Proteomes" id="UP000008207">
    <property type="component" value="Chromosome"/>
</dbReference>
<dbReference type="AlphaFoldDB" id="B8IUN2"/>
<accession>B8IUN2</accession>
<evidence type="ECO:0000313" key="4">
    <source>
        <dbReference type="EMBL" id="ACL57100.1"/>
    </source>
</evidence>
<evidence type="ECO:0000256" key="1">
    <source>
        <dbReference type="ARBA" id="ARBA00023122"/>
    </source>
</evidence>
<dbReference type="HOGENOM" id="CLU_040681_12_1_5"/>
<evidence type="ECO:0000313" key="5">
    <source>
        <dbReference type="Proteomes" id="UP000008207"/>
    </source>
</evidence>
<organism evidence="4 5">
    <name type="scientific">Methylobacterium nodulans (strain LMG 21967 / CNCM I-2342 / ORS 2060)</name>
    <dbReference type="NCBI Taxonomy" id="460265"/>
    <lineage>
        <taxon>Bacteria</taxon>
        <taxon>Pseudomonadati</taxon>
        <taxon>Pseudomonadota</taxon>
        <taxon>Alphaproteobacteria</taxon>
        <taxon>Hyphomicrobiales</taxon>
        <taxon>Methylobacteriaceae</taxon>
        <taxon>Methylobacterium</taxon>
    </lineage>
</organism>
<dbReference type="EMBL" id="CP001349">
    <property type="protein sequence ID" value="ACL57100.1"/>
    <property type="molecule type" value="Genomic_DNA"/>
</dbReference>
<dbReference type="PANTHER" id="PTHR43080">
    <property type="entry name" value="CBS DOMAIN-CONTAINING PROTEIN CBSX3, MITOCHONDRIAL"/>
    <property type="match status" value="1"/>
</dbReference>
<dbReference type="RefSeq" id="WP_015928787.1">
    <property type="nucleotide sequence ID" value="NC_011894.1"/>
</dbReference>
<sequence length="148" mass="16280">MPDRSVTEFLAGRPLRSVTGNFTVARVCLRLREYGVGALVVLEERRLVGIISERDVATRVIAGHRDPMLTLVREVMTRDPETIAAEASLAEAYRRMLTGGFRHLPVMRGQEVIGMISLCDIPVRGDISMRGDMAPLSHEALDPVLALG</sequence>
<feature type="domain" description="CBS" evidence="3">
    <location>
        <begin position="11"/>
        <end position="67"/>
    </location>
</feature>
<dbReference type="InterPro" id="IPR000644">
    <property type="entry name" value="CBS_dom"/>
</dbReference>
<dbReference type="PROSITE" id="PS51371">
    <property type="entry name" value="CBS"/>
    <property type="match status" value="2"/>
</dbReference>
<dbReference type="eggNOG" id="COG0517">
    <property type="taxonomic scope" value="Bacteria"/>
</dbReference>
<dbReference type="OrthoDB" id="9807125at2"/>
<proteinExistence type="predicted"/>
<dbReference type="InterPro" id="IPR046342">
    <property type="entry name" value="CBS_dom_sf"/>
</dbReference>
<dbReference type="STRING" id="460265.Mnod_2115"/>
<feature type="domain" description="CBS" evidence="3">
    <location>
        <begin position="76"/>
        <end position="133"/>
    </location>
</feature>
<keyword evidence="5" id="KW-1185">Reference proteome</keyword>
<keyword evidence="1 2" id="KW-0129">CBS domain</keyword>
<dbReference type="SMART" id="SM00116">
    <property type="entry name" value="CBS"/>
    <property type="match status" value="2"/>
</dbReference>
<evidence type="ECO:0000256" key="2">
    <source>
        <dbReference type="PROSITE-ProRule" id="PRU00703"/>
    </source>
</evidence>
<evidence type="ECO:0000259" key="3">
    <source>
        <dbReference type="PROSITE" id="PS51371"/>
    </source>
</evidence>
<dbReference type="KEGG" id="mno:Mnod_2115"/>
<dbReference type="InterPro" id="IPR051257">
    <property type="entry name" value="Diverse_CBS-Domain"/>
</dbReference>
<reference evidence="4 5" key="1">
    <citation type="submission" date="2009-01" db="EMBL/GenBank/DDBJ databases">
        <title>Complete sequence of chromosome of Methylobacterium nodulans ORS 2060.</title>
        <authorList>
            <consortium name="US DOE Joint Genome Institute"/>
            <person name="Lucas S."/>
            <person name="Copeland A."/>
            <person name="Lapidus A."/>
            <person name="Glavina del Rio T."/>
            <person name="Dalin E."/>
            <person name="Tice H."/>
            <person name="Bruce D."/>
            <person name="Goodwin L."/>
            <person name="Pitluck S."/>
            <person name="Sims D."/>
            <person name="Brettin T."/>
            <person name="Detter J.C."/>
            <person name="Han C."/>
            <person name="Larimer F."/>
            <person name="Land M."/>
            <person name="Hauser L."/>
            <person name="Kyrpides N."/>
            <person name="Ivanova N."/>
            <person name="Marx C.J."/>
            <person name="Richardson P."/>
        </authorList>
    </citation>
    <scope>NUCLEOTIDE SEQUENCE [LARGE SCALE GENOMIC DNA]</scope>
    <source>
        <strain evidence="5">LMG 21967 / CNCM I-2342 / ORS 2060</strain>
    </source>
</reference>
<name>B8IUN2_METNO</name>
<gene>
    <name evidence="4" type="ordered locus">Mnod_2115</name>
</gene>
<dbReference type="Gene3D" id="3.10.580.10">
    <property type="entry name" value="CBS-domain"/>
    <property type="match status" value="1"/>
</dbReference>
<dbReference type="SUPFAM" id="SSF54631">
    <property type="entry name" value="CBS-domain pair"/>
    <property type="match status" value="1"/>
</dbReference>
<dbReference type="Pfam" id="PF00571">
    <property type="entry name" value="CBS"/>
    <property type="match status" value="2"/>
</dbReference>
<dbReference type="PANTHER" id="PTHR43080:SF2">
    <property type="entry name" value="CBS DOMAIN-CONTAINING PROTEIN"/>
    <property type="match status" value="1"/>
</dbReference>